<dbReference type="SUPFAM" id="SSF55785">
    <property type="entry name" value="PYP-like sensor domain (PAS domain)"/>
    <property type="match status" value="1"/>
</dbReference>
<keyword evidence="3" id="KW-1185">Reference proteome</keyword>
<dbReference type="EMBL" id="JAPNOA010000058">
    <property type="protein sequence ID" value="MCY0967002.1"/>
    <property type="molecule type" value="Genomic_DNA"/>
</dbReference>
<sequence length="166" mass="19390">MSSGQELLLDDDVLIVSKTDINSLITYANPEFCRYSGYGERELLGKPQNIVRHPDMPRAVFELMWSHLRQEQEFFGYIKNRCKDGGFYWAFASVAPVYENGRHSGYISTRRCPKRQAINVIEPVYQRMREIELAHSKEEQIPRSSSELWRAIKKEYASYAEFVLSL</sequence>
<accession>A0A9X3EGA6</accession>
<feature type="domain" description="PAS" evidence="1">
    <location>
        <begin position="20"/>
        <end position="71"/>
    </location>
</feature>
<dbReference type="Proteomes" id="UP001150830">
    <property type="component" value="Unassembled WGS sequence"/>
</dbReference>
<dbReference type="CDD" id="cd00130">
    <property type="entry name" value="PAS"/>
    <property type="match status" value="1"/>
</dbReference>
<organism evidence="2 3">
    <name type="scientific">Parathalassolituus penaei</name>
    <dbReference type="NCBI Taxonomy" id="2997323"/>
    <lineage>
        <taxon>Bacteria</taxon>
        <taxon>Pseudomonadati</taxon>
        <taxon>Pseudomonadota</taxon>
        <taxon>Gammaproteobacteria</taxon>
        <taxon>Oceanospirillales</taxon>
        <taxon>Oceanospirillaceae</taxon>
        <taxon>Parathalassolituus</taxon>
    </lineage>
</organism>
<dbReference type="InterPro" id="IPR035965">
    <property type="entry name" value="PAS-like_dom_sf"/>
</dbReference>
<dbReference type="NCBIfam" id="TIGR00229">
    <property type="entry name" value="sensory_box"/>
    <property type="match status" value="1"/>
</dbReference>
<dbReference type="RefSeq" id="WP_283175208.1">
    <property type="nucleotide sequence ID" value="NZ_JAPNOA010000058.1"/>
</dbReference>
<gene>
    <name evidence="2" type="ORF">OUO13_17630</name>
</gene>
<evidence type="ECO:0000313" key="3">
    <source>
        <dbReference type="Proteomes" id="UP001150830"/>
    </source>
</evidence>
<comment type="caution">
    <text evidence="2">The sequence shown here is derived from an EMBL/GenBank/DDBJ whole genome shotgun (WGS) entry which is preliminary data.</text>
</comment>
<dbReference type="PROSITE" id="PS50112">
    <property type="entry name" value="PAS"/>
    <property type="match status" value="1"/>
</dbReference>
<dbReference type="InterPro" id="IPR013655">
    <property type="entry name" value="PAS_fold_3"/>
</dbReference>
<name>A0A9X3EGA6_9GAMM</name>
<dbReference type="Pfam" id="PF08447">
    <property type="entry name" value="PAS_3"/>
    <property type="match status" value="1"/>
</dbReference>
<proteinExistence type="predicted"/>
<dbReference type="InterPro" id="IPR000014">
    <property type="entry name" value="PAS"/>
</dbReference>
<dbReference type="Gene3D" id="3.30.450.20">
    <property type="entry name" value="PAS domain"/>
    <property type="match status" value="1"/>
</dbReference>
<evidence type="ECO:0000313" key="2">
    <source>
        <dbReference type="EMBL" id="MCY0967002.1"/>
    </source>
</evidence>
<evidence type="ECO:0000259" key="1">
    <source>
        <dbReference type="PROSITE" id="PS50112"/>
    </source>
</evidence>
<protein>
    <submittedName>
        <fullName evidence="2">PAS domain-containing protein</fullName>
    </submittedName>
</protein>
<dbReference type="AlphaFoldDB" id="A0A9X3EGA6"/>
<reference evidence="2" key="1">
    <citation type="submission" date="2022-11" db="EMBL/GenBank/DDBJ databases">
        <title>Parathalassolutuus dongxingensis gen. nov., sp. nov., a novel member of family Oceanospirillaceae isolated from a coastal shrimp pond in Guangxi, China.</title>
        <authorList>
            <person name="Chen H."/>
        </authorList>
    </citation>
    <scope>NUCLEOTIDE SEQUENCE</scope>
    <source>
        <strain evidence="2">G-43</strain>
    </source>
</reference>